<dbReference type="KEGG" id="rfs:C1I64_19285"/>
<feature type="transmembrane region" description="Helical" evidence="7">
    <location>
        <begin position="112"/>
        <end position="131"/>
    </location>
</feature>
<feature type="domain" description="Histidine kinase/HSP90-like ATPase" evidence="8">
    <location>
        <begin position="321"/>
        <end position="409"/>
    </location>
</feature>
<dbReference type="GO" id="GO:0004673">
    <property type="term" value="F:protein histidine kinase activity"/>
    <property type="evidence" value="ECO:0007669"/>
    <property type="project" value="UniProtKB-EC"/>
</dbReference>
<dbReference type="InterPro" id="IPR050482">
    <property type="entry name" value="Sensor_HK_TwoCompSys"/>
</dbReference>
<feature type="transmembrane region" description="Helical" evidence="7">
    <location>
        <begin position="56"/>
        <end position="74"/>
    </location>
</feature>
<evidence type="ECO:0000256" key="6">
    <source>
        <dbReference type="SAM" id="MobiDB-lite"/>
    </source>
</evidence>
<dbReference type="EC" id="2.7.13.3" evidence="2"/>
<proteinExistence type="predicted"/>
<evidence type="ECO:0000313" key="10">
    <source>
        <dbReference type="Proteomes" id="UP000285317"/>
    </source>
</evidence>
<keyword evidence="7" id="KW-0812">Transmembrane</keyword>
<organism evidence="9 10">
    <name type="scientific">Rathayibacter festucae DSM 15932</name>
    <dbReference type="NCBI Taxonomy" id="1328866"/>
    <lineage>
        <taxon>Bacteria</taxon>
        <taxon>Bacillati</taxon>
        <taxon>Actinomycetota</taxon>
        <taxon>Actinomycetes</taxon>
        <taxon>Micrococcales</taxon>
        <taxon>Microbacteriaceae</taxon>
        <taxon>Rathayibacter</taxon>
    </lineage>
</organism>
<feature type="transmembrane region" description="Helical" evidence="7">
    <location>
        <begin position="138"/>
        <end position="157"/>
    </location>
</feature>
<keyword evidence="3" id="KW-0808">Transferase</keyword>
<feature type="transmembrane region" description="Helical" evidence="7">
    <location>
        <begin position="163"/>
        <end position="185"/>
    </location>
</feature>
<dbReference type="RefSeq" id="WP_127888329.1">
    <property type="nucleotide sequence ID" value="NZ_CP028137.1"/>
</dbReference>
<dbReference type="PANTHER" id="PTHR24421">
    <property type="entry name" value="NITRATE/NITRITE SENSOR PROTEIN NARX-RELATED"/>
    <property type="match status" value="1"/>
</dbReference>
<accession>A0A3Q9V083</accession>
<protein>
    <recommendedName>
        <fullName evidence="2">histidine kinase</fullName>
        <ecNumber evidence="2">2.7.13.3</ecNumber>
    </recommendedName>
</protein>
<evidence type="ECO:0000256" key="1">
    <source>
        <dbReference type="ARBA" id="ARBA00000085"/>
    </source>
</evidence>
<evidence type="ECO:0000259" key="8">
    <source>
        <dbReference type="Pfam" id="PF02518"/>
    </source>
</evidence>
<evidence type="ECO:0000256" key="2">
    <source>
        <dbReference type="ARBA" id="ARBA00012438"/>
    </source>
</evidence>
<keyword evidence="7" id="KW-1133">Transmembrane helix</keyword>
<dbReference type="Pfam" id="PF02518">
    <property type="entry name" value="HATPase_c"/>
    <property type="match status" value="1"/>
</dbReference>
<dbReference type="Gene3D" id="3.30.565.10">
    <property type="entry name" value="Histidine kinase-like ATPase, C-terminal domain"/>
    <property type="match status" value="1"/>
</dbReference>
<dbReference type="CDD" id="cd16917">
    <property type="entry name" value="HATPase_UhpB-NarQ-NarX-like"/>
    <property type="match status" value="1"/>
</dbReference>
<keyword evidence="5" id="KW-0902">Two-component regulatory system</keyword>
<dbReference type="GO" id="GO:0000160">
    <property type="term" value="P:phosphorelay signal transduction system"/>
    <property type="evidence" value="ECO:0007669"/>
    <property type="project" value="UniProtKB-KW"/>
</dbReference>
<dbReference type="InterPro" id="IPR003594">
    <property type="entry name" value="HATPase_dom"/>
</dbReference>
<dbReference type="EMBL" id="CP028137">
    <property type="protein sequence ID" value="AZZ53964.1"/>
    <property type="molecule type" value="Genomic_DNA"/>
</dbReference>
<evidence type="ECO:0000256" key="7">
    <source>
        <dbReference type="SAM" id="Phobius"/>
    </source>
</evidence>
<feature type="region of interest" description="Disordered" evidence="6">
    <location>
        <begin position="264"/>
        <end position="284"/>
    </location>
</feature>
<evidence type="ECO:0000313" key="9">
    <source>
        <dbReference type="EMBL" id="AZZ53964.1"/>
    </source>
</evidence>
<dbReference type="Proteomes" id="UP000285317">
    <property type="component" value="Chromosome"/>
</dbReference>
<gene>
    <name evidence="9" type="ORF">C1I64_19285</name>
</gene>
<evidence type="ECO:0000256" key="3">
    <source>
        <dbReference type="ARBA" id="ARBA00022679"/>
    </source>
</evidence>
<evidence type="ECO:0000256" key="5">
    <source>
        <dbReference type="ARBA" id="ARBA00023012"/>
    </source>
</evidence>
<dbReference type="InterPro" id="IPR036890">
    <property type="entry name" value="HATPase_C_sf"/>
</dbReference>
<feature type="transmembrane region" description="Helical" evidence="7">
    <location>
        <begin position="86"/>
        <end position="106"/>
    </location>
</feature>
<keyword evidence="7" id="KW-0472">Membrane</keyword>
<keyword evidence="4 9" id="KW-0418">Kinase</keyword>
<dbReference type="PANTHER" id="PTHR24421:SF10">
    <property type="entry name" value="NITRATE_NITRITE SENSOR PROTEIN NARQ"/>
    <property type="match status" value="1"/>
</dbReference>
<evidence type="ECO:0000256" key="4">
    <source>
        <dbReference type="ARBA" id="ARBA00022777"/>
    </source>
</evidence>
<dbReference type="SUPFAM" id="SSF55874">
    <property type="entry name" value="ATPase domain of HSP90 chaperone/DNA topoisomerase II/histidine kinase"/>
    <property type="match status" value="1"/>
</dbReference>
<name>A0A3Q9V083_9MICO</name>
<comment type="catalytic activity">
    <reaction evidence="1">
        <text>ATP + protein L-histidine = ADP + protein N-phospho-L-histidine.</text>
        <dbReference type="EC" id="2.7.13.3"/>
    </reaction>
</comment>
<sequence>MLLTSAGLPSAEAADADALELRREQSEVGIACARRAGGLFAGASALHLVMLVPTELPAVLPSALLLVISAAIQLSSRRAGPSGARAVIAGLVLGVVALAAFLGPGVPDGDRTVLSCVTMLASMALPAPLLAIGSSPRLGWAAVLGGVPALALGMAATTGSGRALFVGLSVVVCWVVAVIGARWLASSVERAHAGTTRLRTAHAAERRSSESEAQRRREARLMHDTILATLTLLAHRGEGVPVATLRSQATADLALLRRLDRADPAPADSAEGSPAPAENAGSAPSVLAEVGRRAEALGVQVRWHSGTAAPDAPPLPGAALDALARAAGECLENVRRHSGAATAHVTLDEGADAVRVTVADAGRGFDPAAVPASRLGLAQSVVGRIEAVGGSVRIFSAVGAGTTVLLSVPR</sequence>
<dbReference type="AlphaFoldDB" id="A0A3Q9V083"/>
<reference evidence="9 10" key="1">
    <citation type="submission" date="2018-03" db="EMBL/GenBank/DDBJ databases">
        <title>Bacteriophage NCPPB3778 and a type I-E CRISPR drive the evolution of the US Biological Select Agent, Rathayibacter toxicus.</title>
        <authorList>
            <person name="Davis E.W.II."/>
            <person name="Tabima J.F."/>
            <person name="Weisberg A.J."/>
            <person name="Dantas Lopes L."/>
            <person name="Wiseman M.S."/>
            <person name="Wiseman M.S."/>
            <person name="Pupko T."/>
            <person name="Belcher M.S."/>
            <person name="Sechler A.J."/>
            <person name="Tancos M.A."/>
            <person name="Schroeder B.K."/>
            <person name="Murray T.D."/>
            <person name="Luster D.G."/>
            <person name="Schneider W.L."/>
            <person name="Rogers E."/>
            <person name="Andreote F.D."/>
            <person name="Grunwald N.J."/>
            <person name="Putnam M.L."/>
            <person name="Chang J.H."/>
        </authorList>
    </citation>
    <scope>NUCLEOTIDE SEQUENCE [LARGE SCALE GENOMIC DNA]</scope>
    <source>
        <strain evidence="9 10">DSM 15932</strain>
    </source>
</reference>